<protein>
    <submittedName>
        <fullName evidence="4">Uncharacterized protein</fullName>
    </submittedName>
</protein>
<keyword evidence="2" id="KW-0812">Transmembrane</keyword>
<dbReference type="PANTHER" id="PTHR35043:SF7">
    <property type="entry name" value="TRANSCRIPTION FACTOR DOMAIN-CONTAINING PROTEIN"/>
    <property type="match status" value="1"/>
</dbReference>
<dbReference type="PANTHER" id="PTHR35043">
    <property type="entry name" value="TRANSCRIPTION FACTOR DOMAIN-CONTAINING PROTEIN"/>
    <property type="match status" value="1"/>
</dbReference>
<keyword evidence="2" id="KW-0472">Membrane</keyword>
<evidence type="ECO:0000313" key="5">
    <source>
        <dbReference type="Proteomes" id="UP000807342"/>
    </source>
</evidence>
<evidence type="ECO:0000256" key="1">
    <source>
        <dbReference type="SAM" id="MobiDB-lite"/>
    </source>
</evidence>
<feature type="transmembrane region" description="Helical" evidence="2">
    <location>
        <begin position="595"/>
        <end position="616"/>
    </location>
</feature>
<feature type="region of interest" description="Disordered" evidence="1">
    <location>
        <begin position="288"/>
        <end position="317"/>
    </location>
</feature>
<dbReference type="OrthoDB" id="9451547at2759"/>
<feature type="compositionally biased region" description="Basic and acidic residues" evidence="1">
    <location>
        <begin position="367"/>
        <end position="379"/>
    </location>
</feature>
<name>A0A9P5X140_9AGAR</name>
<comment type="caution">
    <text evidence="4">The sequence shown here is derived from an EMBL/GenBank/DDBJ whole genome shotgun (WGS) entry which is preliminary data.</text>
</comment>
<feature type="region of interest" description="Disordered" evidence="1">
    <location>
        <begin position="352"/>
        <end position="379"/>
    </location>
</feature>
<gene>
    <name evidence="4" type="ORF">P691DRAFT_812841</name>
</gene>
<accession>A0A9P5X140</accession>
<feature type="compositionally biased region" description="Polar residues" evidence="1">
    <location>
        <begin position="293"/>
        <end position="317"/>
    </location>
</feature>
<reference evidence="4" key="1">
    <citation type="submission" date="2020-11" db="EMBL/GenBank/DDBJ databases">
        <authorList>
            <consortium name="DOE Joint Genome Institute"/>
            <person name="Ahrendt S."/>
            <person name="Riley R."/>
            <person name="Andreopoulos W."/>
            <person name="Labutti K."/>
            <person name="Pangilinan J."/>
            <person name="Ruiz-Duenas F.J."/>
            <person name="Barrasa J.M."/>
            <person name="Sanchez-Garcia M."/>
            <person name="Camarero S."/>
            <person name="Miyauchi S."/>
            <person name="Serrano A."/>
            <person name="Linde D."/>
            <person name="Babiker R."/>
            <person name="Drula E."/>
            <person name="Ayuso-Fernandez I."/>
            <person name="Pacheco R."/>
            <person name="Padilla G."/>
            <person name="Ferreira P."/>
            <person name="Barriuso J."/>
            <person name="Kellner H."/>
            <person name="Castanera R."/>
            <person name="Alfaro M."/>
            <person name="Ramirez L."/>
            <person name="Pisabarro A.G."/>
            <person name="Kuo A."/>
            <person name="Tritt A."/>
            <person name="Lipzen A."/>
            <person name="He G."/>
            <person name="Yan M."/>
            <person name="Ng V."/>
            <person name="Cullen D."/>
            <person name="Martin F."/>
            <person name="Rosso M.-N."/>
            <person name="Henrissat B."/>
            <person name="Hibbett D."/>
            <person name="Martinez A.T."/>
            <person name="Grigoriev I.V."/>
        </authorList>
    </citation>
    <scope>NUCLEOTIDE SEQUENCE</scope>
    <source>
        <strain evidence="4">MF-IS2</strain>
    </source>
</reference>
<feature type="transmembrane region" description="Helical" evidence="2">
    <location>
        <begin position="55"/>
        <end position="75"/>
    </location>
</feature>
<feature type="transmembrane region" description="Helical" evidence="2">
    <location>
        <begin position="520"/>
        <end position="541"/>
    </location>
</feature>
<keyword evidence="2" id="KW-1133">Transmembrane helix</keyword>
<evidence type="ECO:0000256" key="3">
    <source>
        <dbReference type="SAM" id="SignalP"/>
    </source>
</evidence>
<feature type="chain" id="PRO_5040161148" evidence="3">
    <location>
        <begin position="20"/>
        <end position="634"/>
    </location>
</feature>
<dbReference type="Proteomes" id="UP000807342">
    <property type="component" value="Unassembled WGS sequence"/>
</dbReference>
<feature type="transmembrane region" description="Helical" evidence="2">
    <location>
        <begin position="464"/>
        <end position="484"/>
    </location>
</feature>
<feature type="transmembrane region" description="Helical" evidence="2">
    <location>
        <begin position="553"/>
        <end position="574"/>
    </location>
</feature>
<organism evidence="4 5">
    <name type="scientific">Macrolepiota fuliginosa MF-IS2</name>
    <dbReference type="NCBI Taxonomy" id="1400762"/>
    <lineage>
        <taxon>Eukaryota</taxon>
        <taxon>Fungi</taxon>
        <taxon>Dikarya</taxon>
        <taxon>Basidiomycota</taxon>
        <taxon>Agaricomycotina</taxon>
        <taxon>Agaricomycetes</taxon>
        <taxon>Agaricomycetidae</taxon>
        <taxon>Agaricales</taxon>
        <taxon>Agaricineae</taxon>
        <taxon>Agaricaceae</taxon>
        <taxon>Macrolepiota</taxon>
    </lineage>
</organism>
<evidence type="ECO:0000256" key="2">
    <source>
        <dbReference type="SAM" id="Phobius"/>
    </source>
</evidence>
<sequence length="634" mass="70917">MLLLSLLLSLLLTFIVAQSAPINSPPSKAFGADPSLYHPILRRDLPQITKPNNDRTTSGILWSCLATIVACTWSAVHPNLSGPRDSGFQRLRRRVTTMICIIIAPEFVAIWAMRQRLAARRLKKDFNDRFHGGVDPDASMLTKIKQWFAGPEENPREGWTLTHGFFIQMGGFMVFHNGKPVKVLTYKRMLASIQKGEIDIPAVHEKDISDRDKGDFLTKVLVVGQTTWFVVQCVARWCLRLPLAELEVLTLAFAALNGVIYWIWWAKPQGVQESIGLPLKTAEGSSLHRVDTSTDNPESKLSQPMVISTPNDPTTATRGETAALNDNPALTEANLNIVNLDARGHPLYQTTPVDATLGNPESNPPHPTDDSTLKNHTITPRDDTVASKSAELDFALSVGNVVFTTKDGQPTLRIIWNPFPVCESDDDHEGEMDEKKSFHLLRELFHIAKVPFHNPSWFLLPVDYLVAAAAAFALPHYFLVRTLFKLVQPTRSRSHCGAEFFIVGRSRVPMFYADGNPNRLTTIPLIAIGIIFGAFHLILWSSSVFPTFLSRGLWKWSALFVTVAPALMLVVLSMGNFWFPKFVGRLVSVMIKYSLVLYIVARCILIYLSFSTIFSLPQGVLQDIQWEDLIPHDN</sequence>
<proteinExistence type="predicted"/>
<feature type="signal peptide" evidence="3">
    <location>
        <begin position="1"/>
        <end position="19"/>
    </location>
</feature>
<dbReference type="AlphaFoldDB" id="A0A9P5X140"/>
<keyword evidence="5" id="KW-1185">Reference proteome</keyword>
<evidence type="ECO:0000313" key="4">
    <source>
        <dbReference type="EMBL" id="KAF9441395.1"/>
    </source>
</evidence>
<dbReference type="EMBL" id="MU151924">
    <property type="protein sequence ID" value="KAF9441395.1"/>
    <property type="molecule type" value="Genomic_DNA"/>
</dbReference>
<feature type="transmembrane region" description="Helical" evidence="2">
    <location>
        <begin position="95"/>
        <end position="113"/>
    </location>
</feature>
<keyword evidence="3" id="KW-0732">Signal</keyword>